<dbReference type="AlphaFoldDB" id="A0A1H0A0N4"/>
<dbReference type="InterPro" id="IPR036374">
    <property type="entry name" value="OxRdtase_Mopterin-bd_sf"/>
</dbReference>
<dbReference type="GO" id="GO:0006790">
    <property type="term" value="P:sulfur compound metabolic process"/>
    <property type="evidence" value="ECO:0007669"/>
    <property type="project" value="TreeGrafter"/>
</dbReference>
<feature type="compositionally biased region" description="Polar residues" evidence="5">
    <location>
        <begin position="12"/>
        <end position="21"/>
    </location>
</feature>
<evidence type="ECO:0000256" key="5">
    <source>
        <dbReference type="SAM" id="MobiDB-lite"/>
    </source>
</evidence>
<keyword evidence="9" id="KW-1185">Reference proteome</keyword>
<feature type="domain" description="Oxidoreductase molybdopterin-binding" evidence="6">
    <location>
        <begin position="112"/>
        <end position="281"/>
    </location>
</feature>
<dbReference type="EMBL" id="FNHS01000007">
    <property type="protein sequence ID" value="SDN26523.1"/>
    <property type="molecule type" value="Genomic_DNA"/>
</dbReference>
<dbReference type="InterPro" id="IPR006311">
    <property type="entry name" value="TAT_signal"/>
</dbReference>
<evidence type="ECO:0000313" key="8">
    <source>
        <dbReference type="EMBL" id="SDN26523.1"/>
    </source>
</evidence>
<dbReference type="PANTHER" id="PTHR19372">
    <property type="entry name" value="SULFITE REDUCTASE"/>
    <property type="match status" value="1"/>
</dbReference>
<dbReference type="GO" id="GO:0020037">
    <property type="term" value="F:heme binding"/>
    <property type="evidence" value="ECO:0007669"/>
    <property type="project" value="TreeGrafter"/>
</dbReference>
<dbReference type="PANTHER" id="PTHR19372:SF7">
    <property type="entry name" value="SULFITE OXIDASE, MITOCHONDRIAL"/>
    <property type="match status" value="1"/>
</dbReference>
<dbReference type="PRINTS" id="PR00407">
    <property type="entry name" value="EUMOPTERIN"/>
</dbReference>
<evidence type="ECO:0000256" key="2">
    <source>
        <dbReference type="ARBA" id="ARBA00022505"/>
    </source>
</evidence>
<gene>
    <name evidence="8" type="ORF">SAMN05216360_1079</name>
</gene>
<keyword evidence="2" id="KW-0500">Molybdenum</keyword>
<evidence type="ECO:0000256" key="1">
    <source>
        <dbReference type="ARBA" id="ARBA00001924"/>
    </source>
</evidence>
<name>A0A1H0A0N4_9HYPH</name>
<accession>A0A1H0A0N4</accession>
<dbReference type="Pfam" id="PF00174">
    <property type="entry name" value="Oxidored_molyb"/>
    <property type="match status" value="1"/>
</dbReference>
<dbReference type="Proteomes" id="UP000198704">
    <property type="component" value="Unassembled WGS sequence"/>
</dbReference>
<evidence type="ECO:0000256" key="3">
    <source>
        <dbReference type="ARBA" id="ARBA00022723"/>
    </source>
</evidence>
<dbReference type="InterPro" id="IPR005066">
    <property type="entry name" value="MoCF_OxRdtse_dimer"/>
</dbReference>
<comment type="cofactor">
    <cofactor evidence="1">
        <name>Mo-molybdopterin</name>
        <dbReference type="ChEBI" id="CHEBI:71302"/>
    </cofactor>
</comment>
<dbReference type="SUPFAM" id="SSF81296">
    <property type="entry name" value="E set domains"/>
    <property type="match status" value="1"/>
</dbReference>
<dbReference type="GO" id="GO:0043546">
    <property type="term" value="F:molybdopterin cofactor binding"/>
    <property type="evidence" value="ECO:0007669"/>
    <property type="project" value="TreeGrafter"/>
</dbReference>
<organism evidence="8 9">
    <name type="scientific">Methylobacterium phyllostachyos</name>
    <dbReference type="NCBI Taxonomy" id="582672"/>
    <lineage>
        <taxon>Bacteria</taxon>
        <taxon>Pseudomonadati</taxon>
        <taxon>Pseudomonadota</taxon>
        <taxon>Alphaproteobacteria</taxon>
        <taxon>Hyphomicrobiales</taxon>
        <taxon>Methylobacteriaceae</taxon>
        <taxon>Methylobacterium</taxon>
    </lineage>
</organism>
<dbReference type="Gene3D" id="2.60.40.650">
    <property type="match status" value="1"/>
</dbReference>
<dbReference type="GO" id="GO:0030151">
    <property type="term" value="F:molybdenum ion binding"/>
    <property type="evidence" value="ECO:0007669"/>
    <property type="project" value="InterPro"/>
</dbReference>
<dbReference type="PROSITE" id="PS51318">
    <property type="entry name" value="TAT"/>
    <property type="match status" value="1"/>
</dbReference>
<sequence>MRRPLGLRLSGPFNSMPQRTTLSSPSRRGLLSAAALGGMGLLAGRARADTFDFHVPGGPSTRPMTTTYPEKGRMIVQRTRPPWLETPFDVFDTGVFTPNDQHFVSWHWATFPTRVDTDSFALKVHGLVERPQALSLRELIHDLPRFEIAAVSQCAGNSRLYAQPRVAGAQWANGSMSNALYAGVRLKDVLDRAGVKGGATHVQFGGLDEPLLPDAPKFVKALDIDHARDGEVMLAFAMNGHQLPMLNGFPLKLIVPGWSAVYWIKMLNDIEVTDHPDPSVWTTRSYRVPDTPNHTVEPGQKGFGMVPITRNLPRSFVTNLKPGDSVPVGAPQPVRGIAFGGDRGVAAVDLSLDGGRTWQPTTLGKDEGTYGFRQWQTTISLPARGAHTVMVRCTNADRVAQPMRRVWNPGGYMSNQVETLDLVAA</sequence>
<reference evidence="9" key="1">
    <citation type="submission" date="2016-10" db="EMBL/GenBank/DDBJ databases">
        <authorList>
            <person name="Varghese N."/>
            <person name="Submissions S."/>
        </authorList>
    </citation>
    <scope>NUCLEOTIDE SEQUENCE [LARGE SCALE GENOMIC DNA]</scope>
    <source>
        <strain evidence="9">BL47</strain>
    </source>
</reference>
<dbReference type="InterPro" id="IPR008335">
    <property type="entry name" value="Mopterin_OxRdtase_euk"/>
</dbReference>
<dbReference type="STRING" id="582672.SAMN05216360_1079"/>
<evidence type="ECO:0000259" key="6">
    <source>
        <dbReference type="Pfam" id="PF00174"/>
    </source>
</evidence>
<keyword evidence="4" id="KW-0560">Oxidoreductase</keyword>
<dbReference type="Gene3D" id="3.90.420.10">
    <property type="entry name" value="Oxidoreductase, molybdopterin-binding domain"/>
    <property type="match status" value="1"/>
</dbReference>
<feature type="domain" description="Moybdenum cofactor oxidoreductase dimerisation" evidence="7">
    <location>
        <begin position="315"/>
        <end position="415"/>
    </location>
</feature>
<dbReference type="GO" id="GO:0008482">
    <property type="term" value="F:sulfite oxidase activity"/>
    <property type="evidence" value="ECO:0007669"/>
    <property type="project" value="TreeGrafter"/>
</dbReference>
<evidence type="ECO:0000313" key="9">
    <source>
        <dbReference type="Proteomes" id="UP000198704"/>
    </source>
</evidence>
<protein>
    <submittedName>
        <fullName evidence="8">DMSO/TMAO reductase YedYZ, molybdopterin-dependent catalytic subunit</fullName>
    </submittedName>
</protein>
<dbReference type="InterPro" id="IPR000572">
    <property type="entry name" value="OxRdtase_Mopterin-bd_dom"/>
</dbReference>
<dbReference type="SUPFAM" id="SSF56524">
    <property type="entry name" value="Oxidoreductase molybdopterin-binding domain"/>
    <property type="match status" value="1"/>
</dbReference>
<dbReference type="InterPro" id="IPR014756">
    <property type="entry name" value="Ig_E-set"/>
</dbReference>
<feature type="region of interest" description="Disordered" evidence="5">
    <location>
        <begin position="1"/>
        <end position="26"/>
    </location>
</feature>
<dbReference type="Pfam" id="PF03404">
    <property type="entry name" value="Mo-co_dimer"/>
    <property type="match status" value="1"/>
</dbReference>
<proteinExistence type="predicted"/>
<evidence type="ECO:0000259" key="7">
    <source>
        <dbReference type="Pfam" id="PF03404"/>
    </source>
</evidence>
<evidence type="ECO:0000256" key="4">
    <source>
        <dbReference type="ARBA" id="ARBA00023002"/>
    </source>
</evidence>
<keyword evidence="3" id="KW-0479">Metal-binding</keyword>